<dbReference type="InterPro" id="IPR036779">
    <property type="entry name" value="LysM_dom_sf"/>
</dbReference>
<keyword evidence="5" id="KW-1185">Reference proteome</keyword>
<feature type="compositionally biased region" description="Low complexity" evidence="1">
    <location>
        <begin position="90"/>
        <end position="115"/>
    </location>
</feature>
<dbReference type="InterPro" id="IPR013783">
    <property type="entry name" value="Ig-like_fold"/>
</dbReference>
<dbReference type="Pfam" id="PF01476">
    <property type="entry name" value="LysM"/>
    <property type="match status" value="1"/>
</dbReference>
<keyword evidence="2" id="KW-0472">Membrane</keyword>
<dbReference type="InterPro" id="IPR041498">
    <property type="entry name" value="Big_6"/>
</dbReference>
<feature type="compositionally biased region" description="Basic residues" evidence="1">
    <location>
        <begin position="1"/>
        <end position="10"/>
    </location>
</feature>
<evidence type="ECO:0000259" key="3">
    <source>
        <dbReference type="PROSITE" id="PS51782"/>
    </source>
</evidence>
<reference evidence="4 5" key="1">
    <citation type="submission" date="2016-10" db="EMBL/GenBank/DDBJ databases">
        <title>Rhodobacter sp. LPB0142, isolated from sea water.</title>
        <authorList>
            <person name="Kim E."/>
            <person name="Yi H."/>
        </authorList>
    </citation>
    <scope>NUCLEOTIDE SEQUENCE [LARGE SCALE GENOMIC DNA]</scope>
    <source>
        <strain evidence="4 5">LPB0142</strain>
    </source>
</reference>
<proteinExistence type="predicted"/>
<feature type="compositionally biased region" description="Pro residues" evidence="1">
    <location>
        <begin position="72"/>
        <end position="84"/>
    </location>
</feature>
<name>A0A1D9MAU0_9RHOB</name>
<evidence type="ECO:0000313" key="5">
    <source>
        <dbReference type="Proteomes" id="UP000176562"/>
    </source>
</evidence>
<feature type="domain" description="LysM" evidence="3">
    <location>
        <begin position="367"/>
        <end position="416"/>
    </location>
</feature>
<dbReference type="Gene3D" id="3.10.350.10">
    <property type="entry name" value="LysM domain"/>
    <property type="match status" value="1"/>
</dbReference>
<feature type="region of interest" description="Disordered" evidence="1">
    <location>
        <begin position="334"/>
        <end position="353"/>
    </location>
</feature>
<sequence>MLKRERRRGATTKEGEMDEGIAGGGKTVGKVGGALLGGVSALAVLAGLLGYFLLSNPPAPETAAPQPLASAVPPPEAAPEPAPEPEPEPAKAAPEAVAPEAAPAAPEAEAPAAPARALAEFDQLRAAPDGALTLAGRTEPGAAVEVLLDGVAVDKVAAGADGSFASVILAAPSAAARQLTVRVTGADGVAREGGAALTVAPSATALAEAAAAAGASPETVAATEAEAAAMAAAPLVADAEGAKLLAGPAAELTIDTLAFTEAGAIALSGRGAAPGALIRAYVDNAEAGLVQADAGGAFRLELPPASAGPHQLRLDALDAEGQVLARAEVGFEAPASPETAAPETAQAAPEAIPPVPVADGGALPRARIVTIEKGNTLWAIAGQTYGDPYLYVRIFRANRDQIRDPDLIYPGQVFTLPE</sequence>
<dbReference type="Pfam" id="PF17936">
    <property type="entry name" value="Big_6"/>
    <property type="match status" value="1"/>
</dbReference>
<dbReference type="InterPro" id="IPR052196">
    <property type="entry name" value="Bact_Kbp"/>
</dbReference>
<dbReference type="Gene3D" id="2.60.40.10">
    <property type="entry name" value="Immunoglobulins"/>
    <property type="match status" value="1"/>
</dbReference>
<organism evidence="4 5">
    <name type="scientific">Rhodobacter xanthinilyticus</name>
    <dbReference type="NCBI Taxonomy" id="1850250"/>
    <lineage>
        <taxon>Bacteria</taxon>
        <taxon>Pseudomonadati</taxon>
        <taxon>Pseudomonadota</taxon>
        <taxon>Alphaproteobacteria</taxon>
        <taxon>Rhodobacterales</taxon>
        <taxon>Rhodobacter group</taxon>
        <taxon>Rhodobacter</taxon>
    </lineage>
</organism>
<dbReference type="CDD" id="cd00118">
    <property type="entry name" value="LysM"/>
    <property type="match status" value="1"/>
</dbReference>
<dbReference type="PANTHER" id="PTHR34700">
    <property type="entry name" value="POTASSIUM BINDING PROTEIN KBP"/>
    <property type="match status" value="1"/>
</dbReference>
<keyword evidence="2" id="KW-0812">Transmembrane</keyword>
<feature type="region of interest" description="Disordered" evidence="1">
    <location>
        <begin position="1"/>
        <end position="25"/>
    </location>
</feature>
<keyword evidence="2" id="KW-1133">Transmembrane helix</keyword>
<feature type="transmembrane region" description="Helical" evidence="2">
    <location>
        <begin position="34"/>
        <end position="54"/>
    </location>
</feature>
<dbReference type="SMART" id="SM00257">
    <property type="entry name" value="LysM"/>
    <property type="match status" value="1"/>
</dbReference>
<dbReference type="KEGG" id="rhp:LPB142_06455"/>
<protein>
    <recommendedName>
        <fullName evidence="3">LysM domain-containing protein</fullName>
    </recommendedName>
</protein>
<accession>A0A1D9MAU0</accession>
<evidence type="ECO:0000256" key="2">
    <source>
        <dbReference type="SAM" id="Phobius"/>
    </source>
</evidence>
<dbReference type="EMBL" id="CP017781">
    <property type="protein sequence ID" value="AOZ69005.1"/>
    <property type="molecule type" value="Genomic_DNA"/>
</dbReference>
<dbReference type="AlphaFoldDB" id="A0A1D9MAU0"/>
<dbReference type="InterPro" id="IPR018392">
    <property type="entry name" value="LysM"/>
</dbReference>
<feature type="region of interest" description="Disordered" evidence="1">
    <location>
        <begin position="61"/>
        <end position="115"/>
    </location>
</feature>
<dbReference type="PANTHER" id="PTHR34700:SF4">
    <property type="entry name" value="PHAGE-LIKE ELEMENT PBSX PROTEIN XKDP"/>
    <property type="match status" value="1"/>
</dbReference>
<evidence type="ECO:0000256" key="1">
    <source>
        <dbReference type="SAM" id="MobiDB-lite"/>
    </source>
</evidence>
<dbReference type="STRING" id="1850250.LPB142_06455"/>
<evidence type="ECO:0000313" key="4">
    <source>
        <dbReference type="EMBL" id="AOZ69005.1"/>
    </source>
</evidence>
<gene>
    <name evidence="4" type="ORF">LPB142_06455</name>
</gene>
<dbReference type="PROSITE" id="PS51782">
    <property type="entry name" value="LYSM"/>
    <property type="match status" value="1"/>
</dbReference>
<feature type="compositionally biased region" description="Low complexity" evidence="1">
    <location>
        <begin position="334"/>
        <end position="350"/>
    </location>
</feature>
<dbReference type="Proteomes" id="UP000176562">
    <property type="component" value="Chromosome"/>
</dbReference>